<comment type="subunit">
    <text evidence="3">Homodimer.</text>
</comment>
<dbReference type="InterPro" id="IPR044019">
    <property type="entry name" value="Cyanophycin_syn_N"/>
</dbReference>
<keyword evidence="16" id="KW-1185">Reference proteome</keyword>
<dbReference type="EC" id="6.3.2.29" evidence="5"/>
<organism evidence="15 16">
    <name type="scientific">Limnobacter thiooxidans</name>
    <dbReference type="NCBI Taxonomy" id="131080"/>
    <lineage>
        <taxon>Bacteria</taxon>
        <taxon>Pseudomonadati</taxon>
        <taxon>Pseudomonadota</taxon>
        <taxon>Betaproteobacteria</taxon>
        <taxon>Burkholderiales</taxon>
        <taxon>Burkholderiaceae</taxon>
        <taxon>Limnobacter</taxon>
    </lineage>
</organism>
<dbReference type="InterPro" id="IPR011810">
    <property type="entry name" value="Cya_phycin_syn"/>
</dbReference>
<dbReference type="AlphaFoldDB" id="A0AA86JFF1"/>
<dbReference type="InterPro" id="IPR013221">
    <property type="entry name" value="Mur_ligase_cen"/>
</dbReference>
<dbReference type="GO" id="GO:0046872">
    <property type="term" value="F:metal ion binding"/>
    <property type="evidence" value="ECO:0007669"/>
    <property type="project" value="InterPro"/>
</dbReference>
<dbReference type="GO" id="GO:0071161">
    <property type="term" value="F:cyanophycin synthetase activity (L-arginine-adding)"/>
    <property type="evidence" value="ECO:0007669"/>
    <property type="project" value="UniProtKB-EC"/>
</dbReference>
<dbReference type="Pfam" id="PF18921">
    <property type="entry name" value="Cyanophycin_syn"/>
    <property type="match status" value="1"/>
</dbReference>
<keyword evidence="9 13" id="KW-0067">ATP-binding</keyword>
<dbReference type="KEGG" id="lto:RGQ30_14720"/>
<dbReference type="InterPro" id="IPR004101">
    <property type="entry name" value="Mur_ligase_C"/>
</dbReference>
<dbReference type="SUPFAM" id="SSF56059">
    <property type="entry name" value="Glutathione synthetase ATP-binding domain-like"/>
    <property type="match status" value="1"/>
</dbReference>
<dbReference type="Proteomes" id="UP001329151">
    <property type="component" value="Chromosome"/>
</dbReference>
<evidence type="ECO:0000256" key="3">
    <source>
        <dbReference type="ARBA" id="ARBA00011738"/>
    </source>
</evidence>
<dbReference type="GO" id="GO:0071160">
    <property type="term" value="F:cyanophycin synthetase activity (L-aspartate-adding)"/>
    <property type="evidence" value="ECO:0007669"/>
    <property type="project" value="UniProtKB-EC"/>
</dbReference>
<dbReference type="InterPro" id="IPR036565">
    <property type="entry name" value="Mur-like_cat_sf"/>
</dbReference>
<dbReference type="PANTHER" id="PTHR23135">
    <property type="entry name" value="MUR LIGASE FAMILY MEMBER"/>
    <property type="match status" value="1"/>
</dbReference>
<comment type="similarity">
    <text evidence="2">In the C-terminal section; belongs to the MurCDEF family.</text>
</comment>
<dbReference type="SUPFAM" id="SSF53623">
    <property type="entry name" value="MurD-like peptide ligases, catalytic domain"/>
    <property type="match status" value="1"/>
</dbReference>
<evidence type="ECO:0000256" key="6">
    <source>
        <dbReference type="ARBA" id="ARBA00022036"/>
    </source>
</evidence>
<evidence type="ECO:0000256" key="5">
    <source>
        <dbReference type="ARBA" id="ARBA00013005"/>
    </source>
</evidence>
<accession>A0AA86JFF1</accession>
<dbReference type="InterPro" id="IPR020561">
    <property type="entry name" value="PRibGlycinamid_synth_ATP-grasp"/>
</dbReference>
<dbReference type="GO" id="GO:0005524">
    <property type="term" value="F:ATP binding"/>
    <property type="evidence" value="ECO:0007669"/>
    <property type="project" value="UniProtKB-UniRule"/>
</dbReference>
<protein>
    <recommendedName>
        <fullName evidence="6">Cyanophycin synthetase</fullName>
        <ecNumber evidence="5">6.3.2.29</ecNumber>
        <ecNumber evidence="4">6.3.2.30</ecNumber>
    </recommendedName>
    <alternativeName>
        <fullName evidence="10">Cyanophycin synthase</fullName>
    </alternativeName>
</protein>
<evidence type="ECO:0000256" key="12">
    <source>
        <dbReference type="ARBA" id="ARBA00048425"/>
    </source>
</evidence>
<evidence type="ECO:0000256" key="7">
    <source>
        <dbReference type="ARBA" id="ARBA00022598"/>
    </source>
</evidence>
<reference evidence="15 16" key="1">
    <citation type="submission" date="2023-10" db="EMBL/GenBank/DDBJ databases">
        <title>Complete Genome Sequence of Limnobacter thiooxidans CS-K2T, Isolated from freshwater lake sediments in Bavaria, Germany.</title>
        <authorList>
            <person name="Naruki M."/>
            <person name="Watanabe A."/>
            <person name="Warashina T."/>
            <person name="Morita T."/>
            <person name="Arakawa K."/>
        </authorList>
    </citation>
    <scope>NUCLEOTIDE SEQUENCE [LARGE SCALE GENOMIC DNA]</scope>
    <source>
        <strain evidence="15 16">CS-K2</strain>
    </source>
</reference>
<dbReference type="RefSeq" id="WP_130556519.1">
    <property type="nucleotide sequence ID" value="NZ_AP028947.1"/>
</dbReference>
<evidence type="ECO:0000259" key="14">
    <source>
        <dbReference type="PROSITE" id="PS50975"/>
    </source>
</evidence>
<feature type="domain" description="ATP-grasp" evidence="14">
    <location>
        <begin position="210"/>
        <end position="468"/>
    </location>
</feature>
<name>A0AA86JFF1_9BURK</name>
<evidence type="ECO:0000256" key="1">
    <source>
        <dbReference type="ARBA" id="ARBA00003184"/>
    </source>
</evidence>
<dbReference type="Gene3D" id="3.90.190.20">
    <property type="entry name" value="Mur ligase, C-terminal domain"/>
    <property type="match status" value="1"/>
</dbReference>
<dbReference type="Gene3D" id="3.30.470.20">
    <property type="entry name" value="ATP-grasp fold, B domain"/>
    <property type="match status" value="2"/>
</dbReference>
<evidence type="ECO:0000256" key="9">
    <source>
        <dbReference type="ARBA" id="ARBA00022840"/>
    </source>
</evidence>
<evidence type="ECO:0000313" key="15">
    <source>
        <dbReference type="EMBL" id="BET25971.1"/>
    </source>
</evidence>
<dbReference type="PROSITE" id="PS50975">
    <property type="entry name" value="ATP_GRASP"/>
    <property type="match status" value="1"/>
</dbReference>
<dbReference type="EC" id="6.3.2.30" evidence="4"/>
<dbReference type="NCBIfam" id="TIGR02068">
    <property type="entry name" value="cya_phycin_syn"/>
    <property type="match status" value="1"/>
</dbReference>
<dbReference type="SUPFAM" id="SSF53244">
    <property type="entry name" value="MurD-like peptide ligases, peptide-binding domain"/>
    <property type="match status" value="1"/>
</dbReference>
<evidence type="ECO:0000256" key="4">
    <source>
        <dbReference type="ARBA" id="ARBA00012968"/>
    </source>
</evidence>
<dbReference type="EMBL" id="AP028947">
    <property type="protein sequence ID" value="BET25971.1"/>
    <property type="molecule type" value="Genomic_DNA"/>
</dbReference>
<dbReference type="Pfam" id="PF08245">
    <property type="entry name" value="Mur_ligase_M"/>
    <property type="match status" value="1"/>
</dbReference>
<evidence type="ECO:0000256" key="2">
    <source>
        <dbReference type="ARBA" id="ARBA00009060"/>
    </source>
</evidence>
<evidence type="ECO:0000256" key="13">
    <source>
        <dbReference type="PROSITE-ProRule" id="PRU00409"/>
    </source>
</evidence>
<keyword evidence="8 13" id="KW-0547">Nucleotide-binding</keyword>
<sequence length="870" mass="93522">MNIERIRALRGPNLWSKNTSMEALVFCEENERIYDRFANIEMRVRSALPGIGSLRATGFEQNNIALAHILSRAALRFQVEAGSQVTFAHVSDNITTGYFRVVVQYEEEDLARAAFEEAHQLILAALAGQDFDAKAAIDRLSEIYEDCKLGPSTGSIVNAALRRGIPIRRLTQGSLVQLGWGSKARRIQAAETDTTCAISEEIAQDKDLTKTILSAAGIPTPKGKLVKTFEEALQAFRELTLATKKGVVIKPSDGNQGKGVTVNIVDEEHLKVAFDAAKKYGSGVPIVEEFIPGHDYRFLVVGDKLVAAARREPPSVVGDGVHTITELVEIENRNPLRGEGHGSALSKLRIDEIAIARIKKQGFTADSVPDQGVRVVLRNNANLSTGGSATDVTDNVHPALAEMVIQAAQQIGIEVCGVDVVCERVDESLEAQGGGIVELNAAPGLRMHLEPSIGKGRDVGAAVIDLMFGKNENGRIPVVAVTGTNGKTTTVRLIEQILRYNNLRVGFTGTEGVVVNGHLIDTGDCSGPKSAHKVLVHPETDAAVLECARGGMLREGLGFDMCDVGIVTNIGEGDHLGLNFIDSVEDLALLKSVLVQNVAPNGLAVLNADDKHAAGMAKLTPGRVLFFTSNPDNPVVAAHKAKGRPVIVHEGRVINISYDGLEKTIDLMEVPLTNNGLFTFQVQNVMCAVAAALGLNVPFNTILAALGSFQSTPDTVPGRFNFFKHKGGSVIADYGHNPDAVSTLVNTLKNIPAVKRTVVISAAGDRRDQDIVEQGRLVGSFFDDIILYEDACQRGRPDGETLQLLQKGIAQSASIKQPQVVEVRGEFKAIQMALDQTASDHLVLILIDQVNEALQYLQENTTGETTSTLI</sequence>
<keyword evidence="7" id="KW-0436">Ligase</keyword>
<evidence type="ECO:0000256" key="10">
    <source>
        <dbReference type="ARBA" id="ARBA00031353"/>
    </source>
</evidence>
<evidence type="ECO:0000256" key="11">
    <source>
        <dbReference type="ARBA" id="ARBA00048094"/>
    </source>
</evidence>
<proteinExistence type="inferred from homology"/>
<evidence type="ECO:0000313" key="16">
    <source>
        <dbReference type="Proteomes" id="UP001329151"/>
    </source>
</evidence>
<comment type="catalytic activity">
    <reaction evidence="11">
        <text>[L-4-(L-arginin-2-N-yl)aspartate](n)-L-aspartate + L-arginine + ATP = [L-4-(L-arginin-2-N-yl)aspartate](n+1) + ADP + phosphate + H(+)</text>
        <dbReference type="Rhea" id="RHEA:23888"/>
        <dbReference type="Rhea" id="RHEA-COMP:13732"/>
        <dbReference type="Rhea" id="RHEA-COMP:13733"/>
        <dbReference type="ChEBI" id="CHEBI:15378"/>
        <dbReference type="ChEBI" id="CHEBI:30616"/>
        <dbReference type="ChEBI" id="CHEBI:32682"/>
        <dbReference type="ChEBI" id="CHEBI:43474"/>
        <dbReference type="ChEBI" id="CHEBI:137986"/>
        <dbReference type="ChEBI" id="CHEBI:137990"/>
        <dbReference type="ChEBI" id="CHEBI:456216"/>
        <dbReference type="EC" id="6.3.2.30"/>
    </reaction>
</comment>
<dbReference type="Gene3D" id="3.40.1190.10">
    <property type="entry name" value="Mur-like, catalytic domain"/>
    <property type="match status" value="1"/>
</dbReference>
<dbReference type="Pfam" id="PF01071">
    <property type="entry name" value="GARS_A"/>
    <property type="match status" value="1"/>
</dbReference>
<dbReference type="InterPro" id="IPR036615">
    <property type="entry name" value="Mur_ligase_C_dom_sf"/>
</dbReference>
<gene>
    <name evidence="15" type="primary">cphA_1</name>
    <name evidence="15" type="ORF">RGQ30_14720</name>
</gene>
<dbReference type="Pfam" id="PF02875">
    <property type="entry name" value="Mur_ligase_C"/>
    <property type="match status" value="1"/>
</dbReference>
<dbReference type="PANTHER" id="PTHR23135:SF18">
    <property type="entry name" value="CYANOPHYCIN SYNTHETASE"/>
    <property type="match status" value="1"/>
</dbReference>
<comment type="function">
    <text evidence="1">Catalyzes the ATP-dependent polymerization of arginine and aspartate to multi-L-arginyl-poly-L-aspartic acid (cyanophycin; a water-insoluble reserve polymer).</text>
</comment>
<comment type="catalytic activity">
    <reaction evidence="12">
        <text>[L-4-(L-arginin-2-N-yl)aspartate](n) + L-aspartate + ATP = [L-4-(L-arginin-2-N-yl)aspartate](n)-L-aspartate + ADP + phosphate + H(+)</text>
        <dbReference type="Rhea" id="RHEA:13277"/>
        <dbReference type="Rhea" id="RHEA-COMP:13728"/>
        <dbReference type="Rhea" id="RHEA-COMP:13733"/>
        <dbReference type="ChEBI" id="CHEBI:15378"/>
        <dbReference type="ChEBI" id="CHEBI:29991"/>
        <dbReference type="ChEBI" id="CHEBI:30616"/>
        <dbReference type="ChEBI" id="CHEBI:43474"/>
        <dbReference type="ChEBI" id="CHEBI:137986"/>
        <dbReference type="ChEBI" id="CHEBI:137990"/>
        <dbReference type="ChEBI" id="CHEBI:456216"/>
        <dbReference type="EC" id="6.3.2.29"/>
    </reaction>
</comment>
<evidence type="ECO:0000256" key="8">
    <source>
        <dbReference type="ARBA" id="ARBA00022741"/>
    </source>
</evidence>
<dbReference type="NCBIfam" id="NF010623">
    <property type="entry name" value="PRK14016.1"/>
    <property type="match status" value="1"/>
</dbReference>
<dbReference type="InterPro" id="IPR011761">
    <property type="entry name" value="ATP-grasp"/>
</dbReference>